<dbReference type="RefSeq" id="WP_049434075.1">
    <property type="nucleotide sequence ID" value="NZ_JBDJOF010000003.1"/>
</dbReference>
<evidence type="ECO:0000313" key="1">
    <source>
        <dbReference type="EMBL" id="MEN5388706.1"/>
    </source>
</evidence>
<keyword evidence="2" id="KW-1185">Reference proteome</keyword>
<comment type="caution">
    <text evidence="1">The sequence shown here is derived from an EMBL/GenBank/DDBJ whole genome shotgun (WGS) entry which is preliminary data.</text>
</comment>
<sequence>MKRALLILALCAGLAACDMKPWPPRADYGSCLKGHTESGLMLIPNSNGGFSYIPTSDYVCDEYEYPLGDGPEYQAGMKRYAAELQAWYERHPEKRP</sequence>
<evidence type="ECO:0008006" key="3">
    <source>
        <dbReference type="Google" id="ProtNLM"/>
    </source>
</evidence>
<dbReference type="PROSITE" id="PS51257">
    <property type="entry name" value="PROKAR_LIPOPROTEIN"/>
    <property type="match status" value="1"/>
</dbReference>
<dbReference type="EMBL" id="JBDJOF010000003">
    <property type="protein sequence ID" value="MEN5388706.1"/>
    <property type="molecule type" value="Genomic_DNA"/>
</dbReference>
<accession>A0ABV0C3H3</accession>
<organism evidence="1 2">
    <name type="scientific">Stenotrophomonas hibiscicola</name>
    <dbReference type="NCBI Taxonomy" id="86189"/>
    <lineage>
        <taxon>Bacteria</taxon>
        <taxon>Pseudomonadati</taxon>
        <taxon>Pseudomonadota</taxon>
        <taxon>Gammaproteobacteria</taxon>
        <taxon>Lysobacterales</taxon>
        <taxon>Lysobacteraceae</taxon>
        <taxon>Stenotrophomonas</taxon>
        <taxon>Stenotrophomonas maltophilia group</taxon>
    </lineage>
</organism>
<reference evidence="1 2" key="1">
    <citation type="submission" date="2024-04" db="EMBL/GenBank/DDBJ databases">
        <title>WGS of bacteria from Torrens River.</title>
        <authorList>
            <person name="Wyrsch E.R."/>
            <person name="Drigo B."/>
        </authorList>
    </citation>
    <scope>NUCLEOTIDE SEQUENCE [LARGE SCALE GENOMIC DNA]</scope>
    <source>
        <strain evidence="1 2">TWI153</strain>
    </source>
</reference>
<dbReference type="Proteomes" id="UP001400166">
    <property type="component" value="Unassembled WGS sequence"/>
</dbReference>
<name>A0ABV0C3H3_9GAMM</name>
<evidence type="ECO:0000313" key="2">
    <source>
        <dbReference type="Proteomes" id="UP001400166"/>
    </source>
</evidence>
<gene>
    <name evidence="1" type="ORF">ABE587_02535</name>
</gene>
<proteinExistence type="predicted"/>
<protein>
    <recommendedName>
        <fullName evidence="3">Lipoprotein</fullName>
    </recommendedName>
</protein>